<sequence>RILDKKDWYYGRDHSKEVRDLSVKIGEKFKLKQNKMEILTLGALFHDIGKLNIPWFTLNKTSPITEIDRDLLKSHCDKGGAFLDRLGLKNISYIAKNHHERLNGSGYPLGIEKMDLITQIVAVSDIYTAATTPNRKYRKAKDADTMIKELMMYKDNMFEGNIIDIFVTYLKQRTDINREEEK</sequence>
<evidence type="ECO:0000259" key="1">
    <source>
        <dbReference type="PROSITE" id="PS51832"/>
    </source>
</evidence>
<feature type="non-terminal residue" evidence="2">
    <location>
        <position position="1"/>
    </location>
</feature>
<dbReference type="Pfam" id="PF13487">
    <property type="entry name" value="HD_5"/>
    <property type="match status" value="1"/>
</dbReference>
<protein>
    <recommendedName>
        <fullName evidence="1">HD-GYP domain-containing protein</fullName>
    </recommendedName>
</protein>
<name>A0A660SMR5_UNCT6</name>
<dbReference type="SMART" id="SM00471">
    <property type="entry name" value="HDc"/>
    <property type="match status" value="1"/>
</dbReference>
<dbReference type="Proteomes" id="UP000271125">
    <property type="component" value="Unassembled WGS sequence"/>
</dbReference>
<dbReference type="Gene3D" id="1.10.3210.10">
    <property type="entry name" value="Hypothetical protein af1432"/>
    <property type="match status" value="1"/>
</dbReference>
<organism evidence="2 3">
    <name type="scientific">candidate division TA06 bacterium</name>
    <dbReference type="NCBI Taxonomy" id="2250710"/>
    <lineage>
        <taxon>Bacteria</taxon>
        <taxon>Bacteria division TA06</taxon>
    </lineage>
</organism>
<dbReference type="InterPro" id="IPR006675">
    <property type="entry name" value="HDIG_dom"/>
</dbReference>
<dbReference type="PANTHER" id="PTHR43155:SF2">
    <property type="entry name" value="CYCLIC DI-GMP PHOSPHODIESTERASE PA4108"/>
    <property type="match status" value="1"/>
</dbReference>
<evidence type="ECO:0000313" key="3">
    <source>
        <dbReference type="Proteomes" id="UP000271125"/>
    </source>
</evidence>
<reference evidence="2 3" key="1">
    <citation type="submission" date="2018-06" db="EMBL/GenBank/DDBJ databases">
        <title>Extensive metabolic versatility and redundancy in microbially diverse, dynamic hydrothermal sediments.</title>
        <authorList>
            <person name="Dombrowski N."/>
            <person name="Teske A."/>
            <person name="Baker B.J."/>
        </authorList>
    </citation>
    <scope>NUCLEOTIDE SEQUENCE [LARGE SCALE GENOMIC DNA]</scope>
    <source>
        <strain evidence="2">B10_G13</strain>
    </source>
</reference>
<dbReference type="InterPro" id="IPR037522">
    <property type="entry name" value="HD_GYP_dom"/>
</dbReference>
<evidence type="ECO:0000313" key="2">
    <source>
        <dbReference type="EMBL" id="RKX72115.1"/>
    </source>
</evidence>
<comment type="caution">
    <text evidence="2">The sequence shown here is derived from an EMBL/GenBank/DDBJ whole genome shotgun (WGS) entry which is preliminary data.</text>
</comment>
<dbReference type="PROSITE" id="PS51832">
    <property type="entry name" value="HD_GYP"/>
    <property type="match status" value="1"/>
</dbReference>
<dbReference type="InterPro" id="IPR003607">
    <property type="entry name" value="HD/PDEase_dom"/>
</dbReference>
<dbReference type="SUPFAM" id="SSF109604">
    <property type="entry name" value="HD-domain/PDEase-like"/>
    <property type="match status" value="1"/>
</dbReference>
<dbReference type="NCBIfam" id="TIGR00277">
    <property type="entry name" value="HDIG"/>
    <property type="match status" value="1"/>
</dbReference>
<proteinExistence type="predicted"/>
<feature type="domain" description="HD-GYP" evidence="1">
    <location>
        <begin position="1"/>
        <end position="182"/>
    </location>
</feature>
<dbReference type="CDD" id="cd00077">
    <property type="entry name" value="HDc"/>
    <property type="match status" value="1"/>
</dbReference>
<dbReference type="AlphaFoldDB" id="A0A660SMR5"/>
<gene>
    <name evidence="2" type="ORF">DRP43_01535</name>
</gene>
<accession>A0A660SMR5</accession>
<dbReference type="EMBL" id="QNBD01000048">
    <property type="protein sequence ID" value="RKX72115.1"/>
    <property type="molecule type" value="Genomic_DNA"/>
</dbReference>
<dbReference type="PANTHER" id="PTHR43155">
    <property type="entry name" value="CYCLIC DI-GMP PHOSPHODIESTERASE PA4108-RELATED"/>
    <property type="match status" value="1"/>
</dbReference>